<feature type="transmembrane region" description="Helical" evidence="10">
    <location>
        <begin position="487"/>
        <end position="512"/>
    </location>
</feature>
<dbReference type="EMBL" id="JAODAN010000005">
    <property type="protein sequence ID" value="KAK1924524.1"/>
    <property type="molecule type" value="Genomic_DNA"/>
</dbReference>
<dbReference type="SUPFAM" id="SSF103473">
    <property type="entry name" value="MFS general substrate transporter"/>
    <property type="match status" value="1"/>
</dbReference>
<feature type="transmembrane region" description="Helical" evidence="10">
    <location>
        <begin position="426"/>
        <end position="446"/>
    </location>
</feature>
<evidence type="ECO:0000256" key="3">
    <source>
        <dbReference type="ARBA" id="ARBA00022448"/>
    </source>
</evidence>
<evidence type="ECO:0000256" key="4">
    <source>
        <dbReference type="ARBA" id="ARBA00022496"/>
    </source>
</evidence>
<keyword evidence="4" id="KW-0406">Ion transport</keyword>
<comment type="subcellular location">
    <subcellularLocation>
        <location evidence="1">Membrane</location>
        <topology evidence="1">Multi-pass membrane protein</topology>
    </subcellularLocation>
</comment>
<evidence type="ECO:0000313" key="12">
    <source>
        <dbReference type="Proteomes" id="UP001182556"/>
    </source>
</evidence>
<evidence type="ECO:0000256" key="5">
    <source>
        <dbReference type="ARBA" id="ARBA00022692"/>
    </source>
</evidence>
<dbReference type="GO" id="GO:0006826">
    <property type="term" value="P:iron ion transport"/>
    <property type="evidence" value="ECO:0007669"/>
    <property type="project" value="UniProtKB-KW"/>
</dbReference>
<keyword evidence="8 10" id="KW-0472">Membrane</keyword>
<evidence type="ECO:0000256" key="9">
    <source>
        <dbReference type="SAM" id="MobiDB-lite"/>
    </source>
</evidence>
<keyword evidence="4" id="KW-0410">Iron transport</keyword>
<feature type="transmembrane region" description="Helical" evidence="10">
    <location>
        <begin position="284"/>
        <end position="308"/>
    </location>
</feature>
<feature type="transmembrane region" description="Helical" evidence="10">
    <location>
        <begin position="235"/>
        <end position="258"/>
    </location>
</feature>
<feature type="transmembrane region" description="Helical" evidence="10">
    <location>
        <begin position="566"/>
        <end position="584"/>
    </location>
</feature>
<dbReference type="AlphaFoldDB" id="A0AAD9FQV9"/>
<evidence type="ECO:0000256" key="1">
    <source>
        <dbReference type="ARBA" id="ARBA00004141"/>
    </source>
</evidence>
<name>A0AAD9FQV9_PAPLA</name>
<keyword evidence="7" id="KW-0408">Iron</keyword>
<feature type="transmembrane region" description="Helical" evidence="10">
    <location>
        <begin position="452"/>
        <end position="480"/>
    </location>
</feature>
<feature type="region of interest" description="Disordered" evidence="9">
    <location>
        <begin position="1"/>
        <end position="65"/>
    </location>
</feature>
<feature type="transmembrane region" description="Helical" evidence="10">
    <location>
        <begin position="84"/>
        <end position="101"/>
    </location>
</feature>
<comment type="caution">
    <text evidence="11">The sequence shown here is derived from an EMBL/GenBank/DDBJ whole genome shotgun (WGS) entry which is preliminary data.</text>
</comment>
<evidence type="ECO:0000256" key="2">
    <source>
        <dbReference type="ARBA" id="ARBA00008335"/>
    </source>
</evidence>
<dbReference type="InterPro" id="IPR010573">
    <property type="entry name" value="MFS_Str1/Tri12-like"/>
</dbReference>
<feature type="compositionally biased region" description="Low complexity" evidence="9">
    <location>
        <begin position="23"/>
        <end position="34"/>
    </location>
</feature>
<dbReference type="InterPro" id="IPR036259">
    <property type="entry name" value="MFS_trans_sf"/>
</dbReference>
<feature type="transmembrane region" description="Helical" evidence="10">
    <location>
        <begin position="113"/>
        <end position="136"/>
    </location>
</feature>
<feature type="transmembrane region" description="Helical" evidence="10">
    <location>
        <begin position="360"/>
        <end position="380"/>
    </location>
</feature>
<dbReference type="FunFam" id="1.20.1250.20:FF:000302">
    <property type="entry name" value="MFS siderochrome iron transporter MirB"/>
    <property type="match status" value="1"/>
</dbReference>
<feature type="compositionally biased region" description="Basic and acidic residues" evidence="9">
    <location>
        <begin position="52"/>
        <end position="64"/>
    </location>
</feature>
<dbReference type="GO" id="GO:0010106">
    <property type="term" value="P:cellular response to iron ion starvation"/>
    <property type="evidence" value="ECO:0007669"/>
    <property type="project" value="UniProtKB-ARBA"/>
</dbReference>
<evidence type="ECO:0000256" key="6">
    <source>
        <dbReference type="ARBA" id="ARBA00022989"/>
    </source>
</evidence>
<proteinExistence type="inferred from homology"/>
<dbReference type="PANTHER" id="PTHR23501">
    <property type="entry name" value="MAJOR FACILITATOR SUPERFAMILY"/>
    <property type="match status" value="1"/>
</dbReference>
<evidence type="ECO:0000256" key="10">
    <source>
        <dbReference type="SAM" id="Phobius"/>
    </source>
</evidence>
<keyword evidence="12" id="KW-1185">Reference proteome</keyword>
<sequence>MLERHPQANSLTGVVAEVTALGASSDPPADDSASQTDQASHKDLESGSLSESKGDHAPSHEVQDGVRQAEAITATWSKTSLRTAYLFMWMTYAVNAFQGSITGNLSAFVTSDFSAHSLIPTISIVSNILSAVAYMVLAKVLNLWDRTYGYIAMSVFATLGLILSATCKDIYTYCAAQCFYSVGFIGIIFSVDVVTADTSSLKDRGFAYAFTASPWIIAAYAGAKISEYFHDTNWRWAYGIFAIILPFVAAGFVTVFQLNKRKAAKQGKLEMVTHGRTVWESTRYYVVEFDVLGMFLVSAGLSLFLLPFSLAGSAPDQWRSAHIIVMLVLGVALLVAFGIVEKWFTPKPFIPFHLLANRTVIGACMLGVSWQIAYYCWASYYSSYLMVVYDLSVSKAGYITAIYDVVAGVWLLPVGYAIRRTGRFKWLMAAGLPLYALGEGLMIHFRQPGHSVGWQAFCQILIAFGGSMFTIGEQVAVLAAASHNDAAAALAMLGLFGYFAGAIGGSISAAIWTNTLPGALQRLLPEESLADWESIYEDIEVQLSYPVGSATRTAIMGAYAEAQRRMLIAGTSVLVLAVASIWAVKNIRVDRIEQVKGVLF</sequence>
<keyword evidence="3" id="KW-0813">Transport</keyword>
<organism evidence="11 12">
    <name type="scientific">Papiliotrema laurentii</name>
    <name type="common">Cryptococcus laurentii</name>
    <dbReference type="NCBI Taxonomy" id="5418"/>
    <lineage>
        <taxon>Eukaryota</taxon>
        <taxon>Fungi</taxon>
        <taxon>Dikarya</taxon>
        <taxon>Basidiomycota</taxon>
        <taxon>Agaricomycotina</taxon>
        <taxon>Tremellomycetes</taxon>
        <taxon>Tremellales</taxon>
        <taxon>Rhynchogastremaceae</taxon>
        <taxon>Papiliotrema</taxon>
    </lineage>
</organism>
<keyword evidence="6 10" id="KW-1133">Transmembrane helix</keyword>
<feature type="transmembrane region" description="Helical" evidence="10">
    <location>
        <begin position="170"/>
        <end position="194"/>
    </location>
</feature>
<gene>
    <name evidence="11" type="ORF">DB88DRAFT_291871</name>
</gene>
<feature type="transmembrane region" description="Helical" evidence="10">
    <location>
        <begin position="320"/>
        <end position="340"/>
    </location>
</feature>
<feature type="transmembrane region" description="Helical" evidence="10">
    <location>
        <begin position="148"/>
        <end position="164"/>
    </location>
</feature>
<evidence type="ECO:0000256" key="8">
    <source>
        <dbReference type="ARBA" id="ARBA00023136"/>
    </source>
</evidence>
<evidence type="ECO:0000256" key="7">
    <source>
        <dbReference type="ARBA" id="ARBA00023004"/>
    </source>
</evidence>
<dbReference type="GO" id="GO:0022857">
    <property type="term" value="F:transmembrane transporter activity"/>
    <property type="evidence" value="ECO:0007669"/>
    <property type="project" value="InterPro"/>
</dbReference>
<protein>
    <submittedName>
        <fullName evidence="11">Siderophore iron transporter</fullName>
    </submittedName>
</protein>
<dbReference type="Proteomes" id="UP001182556">
    <property type="component" value="Unassembled WGS sequence"/>
</dbReference>
<dbReference type="Gene3D" id="1.20.1250.20">
    <property type="entry name" value="MFS general substrate transporter like domains"/>
    <property type="match status" value="2"/>
</dbReference>
<dbReference type="GO" id="GO:0005886">
    <property type="term" value="C:plasma membrane"/>
    <property type="evidence" value="ECO:0007669"/>
    <property type="project" value="TreeGrafter"/>
</dbReference>
<accession>A0AAD9FQV9</accession>
<feature type="transmembrane region" description="Helical" evidence="10">
    <location>
        <begin position="206"/>
        <end position="223"/>
    </location>
</feature>
<reference evidence="11" key="1">
    <citation type="submission" date="2023-02" db="EMBL/GenBank/DDBJ databases">
        <title>Identification and recombinant expression of a fungal hydrolase from Papiliotrema laurentii that hydrolyzes apple cutin and clears colloidal polyester polyurethane.</title>
        <authorList>
            <consortium name="DOE Joint Genome Institute"/>
            <person name="Roman V.A."/>
            <person name="Bojanowski C."/>
            <person name="Crable B.R."/>
            <person name="Wagner D.N."/>
            <person name="Hung C.S."/>
            <person name="Nadeau L.J."/>
            <person name="Schratz L."/>
            <person name="Haridas S."/>
            <person name="Pangilinan J."/>
            <person name="Lipzen A."/>
            <person name="Na H."/>
            <person name="Yan M."/>
            <person name="Ng V."/>
            <person name="Grigoriev I.V."/>
            <person name="Spatafora J.W."/>
            <person name="Barlow D."/>
            <person name="Biffinger J."/>
            <person name="Kelley-Loughnane N."/>
            <person name="Varaljay V.A."/>
            <person name="Crookes-Goodson W.J."/>
        </authorList>
    </citation>
    <scope>NUCLEOTIDE SEQUENCE</scope>
    <source>
        <strain evidence="11">5307AH</strain>
    </source>
</reference>
<feature type="transmembrane region" description="Helical" evidence="10">
    <location>
        <begin position="400"/>
        <end position="419"/>
    </location>
</feature>
<dbReference type="FunFam" id="1.20.1250.20:FF:000284">
    <property type="entry name" value="Siderophore iron transporter mirB"/>
    <property type="match status" value="1"/>
</dbReference>
<evidence type="ECO:0000313" key="11">
    <source>
        <dbReference type="EMBL" id="KAK1924524.1"/>
    </source>
</evidence>
<comment type="similarity">
    <text evidence="2">Belongs to the major facilitator superfamily.</text>
</comment>
<keyword evidence="5 10" id="KW-0812">Transmembrane</keyword>
<dbReference type="Pfam" id="PF06609">
    <property type="entry name" value="TRI12"/>
    <property type="match status" value="1"/>
</dbReference>
<dbReference type="PANTHER" id="PTHR23501:SF55">
    <property type="entry name" value="SIDEROPHORE IRON TRANSPORTER, PUTATIVE (AFU_ORTHOLOGUE AFUA_3G03440)-RELATED"/>
    <property type="match status" value="1"/>
</dbReference>